<name>A0ABU1EJ57_9CLOT</name>
<dbReference type="Proteomes" id="UP001256646">
    <property type="component" value="Unassembled WGS sequence"/>
</dbReference>
<gene>
    <name evidence="1" type="ORF">RGC78_13195</name>
</gene>
<keyword evidence="2" id="KW-1185">Reference proteome</keyword>
<comment type="caution">
    <text evidence="1">The sequence shown here is derived from an EMBL/GenBank/DDBJ whole genome shotgun (WGS) entry which is preliminary data.</text>
</comment>
<evidence type="ECO:0000313" key="1">
    <source>
        <dbReference type="EMBL" id="MDR5588426.1"/>
    </source>
</evidence>
<evidence type="ECO:0000313" key="2">
    <source>
        <dbReference type="Proteomes" id="UP001256646"/>
    </source>
</evidence>
<dbReference type="EMBL" id="JAVJAN010000038">
    <property type="protein sequence ID" value="MDR5588426.1"/>
    <property type="molecule type" value="Genomic_DNA"/>
</dbReference>
<reference evidence="1 2" key="1">
    <citation type="submission" date="2023-09" db="EMBL/GenBank/DDBJ databases">
        <authorList>
            <person name="Zhai L."/>
        </authorList>
    </citation>
    <scope>NUCLEOTIDE SEQUENCE [LARGE SCALE GENOMIC DNA]</scope>
    <source>
        <strain evidence="1 2">5 N-1</strain>
    </source>
</reference>
<sequence length="40" mass="4965">MFRQYIEREKYCQLIDESYEINNQQAVAFDYISIRITEEN</sequence>
<proteinExistence type="predicted"/>
<protein>
    <submittedName>
        <fullName evidence="1">Uncharacterized protein</fullName>
    </submittedName>
</protein>
<accession>A0ABU1EJ57</accession>
<organism evidence="1 2">
    <name type="scientific">Clostridium aquiflavi</name>
    <dbReference type="NCBI Taxonomy" id="3073603"/>
    <lineage>
        <taxon>Bacteria</taxon>
        <taxon>Bacillati</taxon>
        <taxon>Bacillota</taxon>
        <taxon>Clostridia</taxon>
        <taxon>Eubacteriales</taxon>
        <taxon>Clostridiaceae</taxon>
        <taxon>Clostridium</taxon>
    </lineage>
</organism>
<dbReference type="RefSeq" id="WP_286675128.1">
    <property type="nucleotide sequence ID" value="NZ_JAVJAN010000038.1"/>
</dbReference>